<organism evidence="1">
    <name type="scientific">marine sediment metagenome</name>
    <dbReference type="NCBI Taxonomy" id="412755"/>
    <lineage>
        <taxon>unclassified sequences</taxon>
        <taxon>metagenomes</taxon>
        <taxon>ecological metagenomes</taxon>
    </lineage>
</organism>
<evidence type="ECO:0000313" key="1">
    <source>
        <dbReference type="EMBL" id="GAH85032.1"/>
    </source>
</evidence>
<feature type="non-terminal residue" evidence="1">
    <location>
        <position position="1"/>
    </location>
</feature>
<reference evidence="1" key="1">
    <citation type="journal article" date="2014" name="Front. Microbiol.">
        <title>High frequency of phylogenetically diverse reductive dehalogenase-homologous genes in deep subseafloor sedimentary metagenomes.</title>
        <authorList>
            <person name="Kawai M."/>
            <person name="Futagami T."/>
            <person name="Toyoda A."/>
            <person name="Takaki Y."/>
            <person name="Nishi S."/>
            <person name="Hori S."/>
            <person name="Arai W."/>
            <person name="Tsubouchi T."/>
            <person name="Morono Y."/>
            <person name="Uchiyama I."/>
            <person name="Ito T."/>
            <person name="Fujiyama A."/>
            <person name="Inagaki F."/>
            <person name="Takami H."/>
        </authorList>
    </citation>
    <scope>NUCLEOTIDE SEQUENCE</scope>
    <source>
        <strain evidence="1">Expedition CK06-06</strain>
    </source>
</reference>
<dbReference type="AlphaFoldDB" id="X1ITK7"/>
<sequence>VGERKAYGNKQLFNLEKSDFEFGKLERETSSLSNLIFLLI</sequence>
<name>X1ITK7_9ZZZZ</name>
<protein>
    <submittedName>
        <fullName evidence="1">Uncharacterized protein</fullName>
    </submittedName>
</protein>
<dbReference type="EMBL" id="BARU01045144">
    <property type="protein sequence ID" value="GAH85032.1"/>
    <property type="molecule type" value="Genomic_DNA"/>
</dbReference>
<comment type="caution">
    <text evidence="1">The sequence shown here is derived from an EMBL/GenBank/DDBJ whole genome shotgun (WGS) entry which is preliminary data.</text>
</comment>
<proteinExistence type="predicted"/>
<accession>X1ITK7</accession>
<gene>
    <name evidence="1" type="ORF">S03H2_68616</name>
</gene>